<dbReference type="SMART" id="SM00448">
    <property type="entry name" value="REC"/>
    <property type="match status" value="1"/>
</dbReference>
<dbReference type="Gene3D" id="3.40.50.2300">
    <property type="match status" value="2"/>
</dbReference>
<dbReference type="AlphaFoldDB" id="A0A8J6NP31"/>
<comment type="caution">
    <text evidence="2">Lacks conserved residue(s) required for the propagation of feature annotation.</text>
</comment>
<dbReference type="GO" id="GO:0000160">
    <property type="term" value="P:phosphorelay signal transduction system"/>
    <property type="evidence" value="ECO:0007669"/>
    <property type="project" value="InterPro"/>
</dbReference>
<accession>A0A8J6NP31</accession>
<dbReference type="PANTHER" id="PTHR44591:SF3">
    <property type="entry name" value="RESPONSE REGULATORY DOMAIN-CONTAINING PROTEIN"/>
    <property type="match status" value="1"/>
</dbReference>
<name>A0A8J6NP31_9BACT</name>
<sequence length="364" mass="40395">MAPHSFALLISNIDMREMKGLKLLKLVKKEGPLTKAVMMTAYASTDTAVRSIRMGALDYLTKPFTPDELRSTVEQALTGALVEAPTTEREREIIDVDIPFDAAEVAKYTGEDYVDKLGPSDLPVVEAAPETLENYCQLGNMVCDIFKKLENTCKGGIKTGECPQLKAKKKKAAAKGFDAEKLIGIDYPFNYEEVVSVTGPEYVLNLHHDGIAFVPYEDLKKNMARLLQEASEIPVDELPVETAPYDILVVDDEVAVNNNIRKILSKKGYLVDQAVNKTEALEKIQDHEYRLVLLDLKIPEVNGLELLKAIRDQRPDTQVIIITGYASIETAVESSRMGAIAYLPKPFTPDEIRDATEMAFRLAA</sequence>
<keyword evidence="1 2" id="KW-0597">Phosphoprotein</keyword>
<evidence type="ECO:0000313" key="4">
    <source>
        <dbReference type="EMBL" id="MBC8362685.1"/>
    </source>
</evidence>
<dbReference type="Pfam" id="PF00072">
    <property type="entry name" value="Response_reg"/>
    <property type="match status" value="2"/>
</dbReference>
<organism evidence="4 5">
    <name type="scientific">Candidatus Desulfatibia profunda</name>
    <dbReference type="NCBI Taxonomy" id="2841695"/>
    <lineage>
        <taxon>Bacteria</taxon>
        <taxon>Pseudomonadati</taxon>
        <taxon>Thermodesulfobacteriota</taxon>
        <taxon>Desulfobacteria</taxon>
        <taxon>Desulfobacterales</taxon>
        <taxon>Desulfobacterales incertae sedis</taxon>
        <taxon>Candidatus Desulfatibia</taxon>
    </lineage>
</organism>
<evidence type="ECO:0000313" key="5">
    <source>
        <dbReference type="Proteomes" id="UP000603434"/>
    </source>
</evidence>
<comment type="caution">
    <text evidence="4">The sequence shown here is derived from an EMBL/GenBank/DDBJ whole genome shotgun (WGS) entry which is preliminary data.</text>
</comment>
<evidence type="ECO:0000256" key="1">
    <source>
        <dbReference type="ARBA" id="ARBA00022553"/>
    </source>
</evidence>
<dbReference type="PANTHER" id="PTHR44591">
    <property type="entry name" value="STRESS RESPONSE REGULATOR PROTEIN 1"/>
    <property type="match status" value="1"/>
</dbReference>
<proteinExistence type="predicted"/>
<feature type="non-terminal residue" evidence="4">
    <location>
        <position position="1"/>
    </location>
</feature>
<dbReference type="PROSITE" id="PS50110">
    <property type="entry name" value="RESPONSE_REGULATORY"/>
    <property type="match status" value="2"/>
</dbReference>
<dbReference type="EMBL" id="JACNJH010000210">
    <property type="protein sequence ID" value="MBC8362685.1"/>
    <property type="molecule type" value="Genomic_DNA"/>
</dbReference>
<dbReference type="InterPro" id="IPR011006">
    <property type="entry name" value="CheY-like_superfamily"/>
</dbReference>
<dbReference type="Proteomes" id="UP000603434">
    <property type="component" value="Unassembled WGS sequence"/>
</dbReference>
<reference evidence="4 5" key="1">
    <citation type="submission" date="2020-08" db="EMBL/GenBank/DDBJ databases">
        <title>Bridging the membrane lipid divide: bacteria of the FCB group superphylum have the potential to synthesize archaeal ether lipids.</title>
        <authorList>
            <person name="Villanueva L."/>
            <person name="Von Meijenfeldt F.A.B."/>
            <person name="Westbye A.B."/>
            <person name="Yadav S."/>
            <person name="Hopmans E.C."/>
            <person name="Dutilh B.E."/>
            <person name="Sinninghe Damste J.S."/>
        </authorList>
    </citation>
    <scope>NUCLEOTIDE SEQUENCE [LARGE SCALE GENOMIC DNA]</scope>
    <source>
        <strain evidence="4">NIOZ-UU30</strain>
    </source>
</reference>
<feature type="domain" description="Response regulatory" evidence="3">
    <location>
        <begin position="1"/>
        <end position="77"/>
    </location>
</feature>
<gene>
    <name evidence="4" type="ORF">H8E23_14965</name>
</gene>
<evidence type="ECO:0000256" key="2">
    <source>
        <dbReference type="PROSITE-ProRule" id="PRU00169"/>
    </source>
</evidence>
<dbReference type="SUPFAM" id="SSF52172">
    <property type="entry name" value="CheY-like"/>
    <property type="match status" value="2"/>
</dbReference>
<feature type="domain" description="Response regulatory" evidence="3">
    <location>
        <begin position="246"/>
        <end position="360"/>
    </location>
</feature>
<protein>
    <submittedName>
        <fullName evidence="4">Response regulator</fullName>
    </submittedName>
</protein>
<dbReference type="InterPro" id="IPR050595">
    <property type="entry name" value="Bact_response_regulator"/>
</dbReference>
<dbReference type="InterPro" id="IPR001789">
    <property type="entry name" value="Sig_transdc_resp-reg_receiver"/>
</dbReference>
<feature type="modified residue" description="4-aspartylphosphate" evidence="2">
    <location>
        <position position="295"/>
    </location>
</feature>
<evidence type="ECO:0000259" key="3">
    <source>
        <dbReference type="PROSITE" id="PS50110"/>
    </source>
</evidence>